<evidence type="ECO:0000313" key="3">
    <source>
        <dbReference type="Proteomes" id="UP000518300"/>
    </source>
</evidence>
<comment type="caution">
    <text evidence="2">The sequence shown here is derived from an EMBL/GenBank/DDBJ whole genome shotgun (WGS) entry which is preliminary data.</text>
</comment>
<dbReference type="Proteomes" id="UP000518300">
    <property type="component" value="Unassembled WGS sequence"/>
</dbReference>
<gene>
    <name evidence="2" type="ORF">HG543_47945</name>
</gene>
<proteinExistence type="predicted"/>
<dbReference type="EMBL" id="JABBJJ010000436">
    <property type="protein sequence ID" value="NMO22542.1"/>
    <property type="molecule type" value="Genomic_DNA"/>
</dbReference>
<feature type="compositionally biased region" description="Acidic residues" evidence="1">
    <location>
        <begin position="171"/>
        <end position="180"/>
    </location>
</feature>
<feature type="compositionally biased region" description="Basic and acidic residues" evidence="1">
    <location>
        <begin position="196"/>
        <end position="206"/>
    </location>
</feature>
<name>A0A848LYD4_9BACT</name>
<feature type="compositionally biased region" description="Acidic residues" evidence="1">
    <location>
        <begin position="207"/>
        <end position="222"/>
    </location>
</feature>
<dbReference type="RefSeq" id="WP_169351675.1">
    <property type="nucleotide sequence ID" value="NZ_JABBJJ010000436.1"/>
</dbReference>
<accession>A0A848LYD4</accession>
<sequence>MPETYEVKPGEDLVHIAHAKGFNNLDTLLEANEALWTEDRVRGEVHAGDTLQVPTREELTPIQATCETGRRHTFVCKTLKMEVRVLPLDEEGQPYRNAPYTLEVHLGQEGVEDPIIEGETDEDGVVEEWVPVAKRATLRLLVVRDEEEDEDEDDLEDSDEEASERDPVEGMSEEEKEESDGSGGENAMSDVDDAHEEPSSRSRRSDDEDFTMEDDAEDDVERDELVILELRLGELAPVDTIPGMKDRLHNLGYPCEEMEEARWDETSGRSLLAFMAEQGAPRNTFPDDESFLARARQLLRREHDGLE</sequence>
<protein>
    <submittedName>
        <fullName evidence="2">Uncharacterized protein</fullName>
    </submittedName>
</protein>
<feature type="region of interest" description="Disordered" evidence="1">
    <location>
        <begin position="144"/>
        <end position="222"/>
    </location>
</feature>
<dbReference type="AlphaFoldDB" id="A0A848LYD4"/>
<evidence type="ECO:0000256" key="1">
    <source>
        <dbReference type="SAM" id="MobiDB-lite"/>
    </source>
</evidence>
<feature type="compositionally biased region" description="Acidic residues" evidence="1">
    <location>
        <begin position="145"/>
        <end position="163"/>
    </location>
</feature>
<reference evidence="2 3" key="1">
    <citation type="submission" date="2020-04" db="EMBL/GenBank/DDBJ databases">
        <title>Draft genome of Pyxidicoccus fallax type strain.</title>
        <authorList>
            <person name="Whitworth D.E."/>
        </authorList>
    </citation>
    <scope>NUCLEOTIDE SEQUENCE [LARGE SCALE GENOMIC DNA]</scope>
    <source>
        <strain evidence="2 3">DSM 14698</strain>
    </source>
</reference>
<keyword evidence="3" id="KW-1185">Reference proteome</keyword>
<organism evidence="2 3">
    <name type="scientific">Pyxidicoccus fallax</name>
    <dbReference type="NCBI Taxonomy" id="394095"/>
    <lineage>
        <taxon>Bacteria</taxon>
        <taxon>Pseudomonadati</taxon>
        <taxon>Myxococcota</taxon>
        <taxon>Myxococcia</taxon>
        <taxon>Myxococcales</taxon>
        <taxon>Cystobacterineae</taxon>
        <taxon>Myxococcaceae</taxon>
        <taxon>Pyxidicoccus</taxon>
    </lineage>
</organism>
<evidence type="ECO:0000313" key="2">
    <source>
        <dbReference type="EMBL" id="NMO22542.1"/>
    </source>
</evidence>